<keyword evidence="3" id="KW-0677">Repeat</keyword>
<dbReference type="Proteomes" id="UP000717696">
    <property type="component" value="Unassembled WGS sequence"/>
</dbReference>
<dbReference type="InterPro" id="IPR013087">
    <property type="entry name" value="Znf_C2H2_type"/>
</dbReference>
<dbReference type="GO" id="GO:0006351">
    <property type="term" value="P:DNA-templated transcription"/>
    <property type="evidence" value="ECO:0007669"/>
    <property type="project" value="InterPro"/>
</dbReference>
<dbReference type="PANTHER" id="PTHR40626">
    <property type="entry name" value="MIP31509P"/>
    <property type="match status" value="1"/>
</dbReference>
<dbReference type="Pfam" id="PF04082">
    <property type="entry name" value="Fungal_trans"/>
    <property type="match status" value="1"/>
</dbReference>
<dbReference type="SMART" id="SM00066">
    <property type="entry name" value="GAL4"/>
    <property type="match status" value="1"/>
</dbReference>
<dbReference type="GO" id="GO:0008270">
    <property type="term" value="F:zinc ion binding"/>
    <property type="evidence" value="ECO:0007669"/>
    <property type="project" value="UniProtKB-KW"/>
</dbReference>
<sequence>MRRHEATHSGSQHPCQFCGKSFARSDVARRHARSCATRGHEPLQKARRGRKPHACNHCFAQKLACGPQRPCLRCLLHGLPCTGVGVEVESSSTSTSSSTASPDRNHIDHTSLLLQITDPGLQYATVFLAAKEPSCNRMMRHHLQQYVPHSSQALETPALDIPFWGFDDPLRDLFLDESRYQDLALFPNQHPTSNLEFRLNQLTTDLREFCITHSPSSQALGFSVTSYAAILSAENFLNLVDMFFLRWDSQWLLHWPTFDLEKASLPLLLAIALSGTAFSRAEDGVETDPVSSKAFYQTAEAYIFDRLDAFCSPADGTEPMLHDDIIEVCQAALLVEVIQKSVNDTGIRRRMFAKRHPTLVAALRSLGILGIKHRDCTMPSWVLFIREELLIRLSIWTFLTDALPTLVFNQPPSMIISEMIGDLPCDEKLWNAATETDFNKEWRETTTTQHRLSIQQLVANLFDDNWELGLRGNRSSLSVDHLFIMIWALQPIIFNLRTTVPMQSSLSSVLRALQRWRSAWDDTPQSHRVGLVSHSPELARLNKMILEAGLRNDAKFSTYLSGLALEDTMHIHELIKAVRVSDQYR</sequence>
<dbReference type="EMBL" id="JAGMUU010000024">
    <property type="protein sequence ID" value="KAH7125077.1"/>
    <property type="molecule type" value="Genomic_DNA"/>
</dbReference>
<comment type="caution">
    <text evidence="9">The sequence shown here is derived from an EMBL/GenBank/DDBJ whole genome shotgun (WGS) entry which is preliminary data.</text>
</comment>
<dbReference type="GO" id="GO:0000981">
    <property type="term" value="F:DNA-binding transcription factor activity, RNA polymerase II-specific"/>
    <property type="evidence" value="ECO:0007669"/>
    <property type="project" value="InterPro"/>
</dbReference>
<keyword evidence="5" id="KW-0862">Zinc</keyword>
<evidence type="ECO:0000256" key="4">
    <source>
        <dbReference type="ARBA" id="ARBA00022771"/>
    </source>
</evidence>
<keyword evidence="6" id="KW-0539">Nucleus</keyword>
<dbReference type="GO" id="GO:0005634">
    <property type="term" value="C:nucleus"/>
    <property type="evidence" value="ECO:0007669"/>
    <property type="project" value="UniProtKB-SubCell"/>
</dbReference>
<protein>
    <recommendedName>
        <fullName evidence="8">C2H2-type domain-containing protein</fullName>
    </recommendedName>
</protein>
<dbReference type="AlphaFoldDB" id="A0A9P9DU23"/>
<evidence type="ECO:0000256" key="6">
    <source>
        <dbReference type="ARBA" id="ARBA00023242"/>
    </source>
</evidence>
<accession>A0A9P9DU23</accession>
<gene>
    <name evidence="9" type="ORF">B0J13DRAFT_484439</name>
</gene>
<dbReference type="CDD" id="cd00067">
    <property type="entry name" value="GAL4"/>
    <property type="match status" value="1"/>
</dbReference>
<dbReference type="SUPFAM" id="SSF57701">
    <property type="entry name" value="Zn2/Cys6 DNA-binding domain"/>
    <property type="match status" value="1"/>
</dbReference>
<keyword evidence="4 7" id="KW-0863">Zinc-finger</keyword>
<dbReference type="GO" id="GO:0000785">
    <property type="term" value="C:chromatin"/>
    <property type="evidence" value="ECO:0007669"/>
    <property type="project" value="TreeGrafter"/>
</dbReference>
<dbReference type="OrthoDB" id="3945418at2759"/>
<dbReference type="InterPro" id="IPR001138">
    <property type="entry name" value="Zn2Cys6_DnaBD"/>
</dbReference>
<dbReference type="InterPro" id="IPR036864">
    <property type="entry name" value="Zn2-C6_fun-type_DNA-bd_sf"/>
</dbReference>
<dbReference type="GO" id="GO:0000978">
    <property type="term" value="F:RNA polymerase II cis-regulatory region sequence-specific DNA binding"/>
    <property type="evidence" value="ECO:0007669"/>
    <property type="project" value="InterPro"/>
</dbReference>
<dbReference type="Pfam" id="PF00172">
    <property type="entry name" value="Zn_clus"/>
    <property type="match status" value="1"/>
</dbReference>
<dbReference type="InterPro" id="IPR007219">
    <property type="entry name" value="XnlR_reg_dom"/>
</dbReference>
<dbReference type="PROSITE" id="PS50157">
    <property type="entry name" value="ZINC_FINGER_C2H2_2"/>
    <property type="match status" value="1"/>
</dbReference>
<proteinExistence type="predicted"/>
<keyword evidence="10" id="KW-1185">Reference proteome</keyword>
<feature type="domain" description="C2H2-type" evidence="8">
    <location>
        <begin position="13"/>
        <end position="42"/>
    </location>
</feature>
<keyword evidence="2" id="KW-0479">Metal-binding</keyword>
<evidence type="ECO:0000256" key="1">
    <source>
        <dbReference type="ARBA" id="ARBA00004123"/>
    </source>
</evidence>
<dbReference type="PANTHER" id="PTHR40626:SF1">
    <property type="entry name" value="TRANSCRIPTION FACTOR WITH C2H2 AND ZN(2)-CYS(6) DNA BINDING DOMAIN (EUROFUNG)"/>
    <property type="match status" value="1"/>
</dbReference>
<evidence type="ECO:0000256" key="2">
    <source>
        <dbReference type="ARBA" id="ARBA00022723"/>
    </source>
</evidence>
<evidence type="ECO:0000259" key="8">
    <source>
        <dbReference type="PROSITE" id="PS50157"/>
    </source>
</evidence>
<dbReference type="CDD" id="cd12148">
    <property type="entry name" value="fungal_TF_MHR"/>
    <property type="match status" value="1"/>
</dbReference>
<evidence type="ECO:0000256" key="7">
    <source>
        <dbReference type="PROSITE-ProRule" id="PRU00042"/>
    </source>
</evidence>
<evidence type="ECO:0000313" key="10">
    <source>
        <dbReference type="Proteomes" id="UP000717696"/>
    </source>
</evidence>
<evidence type="ECO:0000256" key="3">
    <source>
        <dbReference type="ARBA" id="ARBA00022737"/>
    </source>
</evidence>
<reference evidence="9" key="1">
    <citation type="journal article" date="2021" name="Nat. Commun.">
        <title>Genetic determinants of endophytism in the Arabidopsis root mycobiome.</title>
        <authorList>
            <person name="Mesny F."/>
            <person name="Miyauchi S."/>
            <person name="Thiergart T."/>
            <person name="Pickel B."/>
            <person name="Atanasova L."/>
            <person name="Karlsson M."/>
            <person name="Huettel B."/>
            <person name="Barry K.W."/>
            <person name="Haridas S."/>
            <person name="Chen C."/>
            <person name="Bauer D."/>
            <person name="Andreopoulos W."/>
            <person name="Pangilinan J."/>
            <person name="LaButti K."/>
            <person name="Riley R."/>
            <person name="Lipzen A."/>
            <person name="Clum A."/>
            <person name="Drula E."/>
            <person name="Henrissat B."/>
            <person name="Kohler A."/>
            <person name="Grigoriev I.V."/>
            <person name="Martin F.M."/>
            <person name="Hacquard S."/>
        </authorList>
    </citation>
    <scope>NUCLEOTIDE SEQUENCE</scope>
    <source>
        <strain evidence="9">MPI-CAGE-AT-0021</strain>
    </source>
</reference>
<evidence type="ECO:0000313" key="9">
    <source>
        <dbReference type="EMBL" id="KAH7125077.1"/>
    </source>
</evidence>
<evidence type="ECO:0000256" key="5">
    <source>
        <dbReference type="ARBA" id="ARBA00022833"/>
    </source>
</evidence>
<name>A0A9P9DU23_9HYPO</name>
<organism evidence="9 10">
    <name type="scientific">Dactylonectria estremocensis</name>
    <dbReference type="NCBI Taxonomy" id="1079267"/>
    <lineage>
        <taxon>Eukaryota</taxon>
        <taxon>Fungi</taxon>
        <taxon>Dikarya</taxon>
        <taxon>Ascomycota</taxon>
        <taxon>Pezizomycotina</taxon>
        <taxon>Sordariomycetes</taxon>
        <taxon>Hypocreomycetidae</taxon>
        <taxon>Hypocreales</taxon>
        <taxon>Nectriaceae</taxon>
        <taxon>Dactylonectria</taxon>
    </lineage>
</organism>
<comment type="subcellular location">
    <subcellularLocation>
        <location evidence="1">Nucleus</location>
    </subcellularLocation>
</comment>
<dbReference type="InterPro" id="IPR051059">
    <property type="entry name" value="VerF-like"/>
</dbReference>